<evidence type="ECO:0000313" key="7">
    <source>
        <dbReference type="EMBL" id="STQ88444.1"/>
    </source>
</evidence>
<feature type="transmembrane region" description="Helical" evidence="5">
    <location>
        <begin position="213"/>
        <end position="233"/>
    </location>
</feature>
<dbReference type="GO" id="GO:0009977">
    <property type="term" value="F:proton motive force dependent protein transmembrane transporter activity"/>
    <property type="evidence" value="ECO:0007669"/>
    <property type="project" value="TreeGrafter"/>
</dbReference>
<keyword evidence="5" id="KW-0653">Protein transport</keyword>
<dbReference type="GO" id="GO:0033281">
    <property type="term" value="C:TAT protein transport complex"/>
    <property type="evidence" value="ECO:0007669"/>
    <property type="project" value="UniProtKB-UniRule"/>
</dbReference>
<dbReference type="NCBIfam" id="TIGR00945">
    <property type="entry name" value="tatC"/>
    <property type="match status" value="1"/>
</dbReference>
<dbReference type="EMBL" id="UGJF01000001">
    <property type="protein sequence ID" value="STQ88444.1"/>
    <property type="molecule type" value="Genomic_DNA"/>
</dbReference>
<gene>
    <name evidence="5 7" type="primary">tatC</name>
    <name evidence="6" type="ORF">HPU229334_08770</name>
    <name evidence="7" type="ORF">NCTC13156_01284</name>
</gene>
<evidence type="ECO:0000256" key="5">
    <source>
        <dbReference type="HAMAP-Rule" id="MF_00902"/>
    </source>
</evidence>
<dbReference type="RefSeq" id="WP_005022317.1">
    <property type="nucleotide sequence ID" value="NZ_CABKNZ010000041.1"/>
</dbReference>
<dbReference type="OrthoDB" id="9777044at2"/>
<dbReference type="Pfam" id="PF00902">
    <property type="entry name" value="TatC"/>
    <property type="match status" value="1"/>
</dbReference>
<evidence type="ECO:0000313" key="9">
    <source>
        <dbReference type="Proteomes" id="UP000255269"/>
    </source>
</evidence>
<dbReference type="AlphaFoldDB" id="A0A0N1EK88"/>
<comment type="subunit">
    <text evidence="5">Forms a complex with TatA.</text>
</comment>
<dbReference type="PATRIC" id="fig|35818.11.peg.1734"/>
<dbReference type="EMBL" id="JNOC01000044">
    <property type="protein sequence ID" value="KPH55352.1"/>
    <property type="molecule type" value="Genomic_DNA"/>
</dbReference>
<keyword evidence="2 5" id="KW-0812">Transmembrane</keyword>
<evidence type="ECO:0000313" key="6">
    <source>
        <dbReference type="EMBL" id="KPH55352.1"/>
    </source>
</evidence>
<evidence type="ECO:0000256" key="2">
    <source>
        <dbReference type="ARBA" id="ARBA00022692"/>
    </source>
</evidence>
<dbReference type="GeneID" id="93196083"/>
<feature type="transmembrane region" description="Helical" evidence="5">
    <location>
        <begin position="154"/>
        <end position="177"/>
    </location>
</feature>
<feature type="transmembrane region" description="Helical" evidence="5">
    <location>
        <begin position="71"/>
        <end position="92"/>
    </location>
</feature>
<feature type="transmembrane region" description="Helical" evidence="5">
    <location>
        <begin position="12"/>
        <end position="34"/>
    </location>
</feature>
<dbReference type="PROSITE" id="PS01218">
    <property type="entry name" value="TATC"/>
    <property type="match status" value="1"/>
</dbReference>
<dbReference type="Proteomes" id="UP000037997">
    <property type="component" value="Unassembled WGS sequence"/>
</dbReference>
<evidence type="ECO:0000256" key="4">
    <source>
        <dbReference type="ARBA" id="ARBA00023136"/>
    </source>
</evidence>
<dbReference type="InterPro" id="IPR019820">
    <property type="entry name" value="Sec-indep_translocase_CS"/>
</dbReference>
<organism evidence="6 8">
    <name type="scientific">Helicobacter pullorum</name>
    <dbReference type="NCBI Taxonomy" id="35818"/>
    <lineage>
        <taxon>Bacteria</taxon>
        <taxon>Pseudomonadati</taxon>
        <taxon>Campylobacterota</taxon>
        <taxon>Epsilonproteobacteria</taxon>
        <taxon>Campylobacterales</taxon>
        <taxon>Helicobacteraceae</taxon>
        <taxon>Helicobacter</taxon>
    </lineage>
</organism>
<keyword evidence="5" id="KW-0813">Transport</keyword>
<evidence type="ECO:0000313" key="8">
    <source>
        <dbReference type="Proteomes" id="UP000037997"/>
    </source>
</evidence>
<evidence type="ECO:0000256" key="1">
    <source>
        <dbReference type="ARBA" id="ARBA00004141"/>
    </source>
</evidence>
<reference evidence="6 8" key="1">
    <citation type="submission" date="2014-06" db="EMBL/GenBank/DDBJ databases">
        <title>Helicobacter pullorum isolates in fresh chicken meat - phenotypic and genotypic features.</title>
        <authorList>
            <person name="Borges V."/>
            <person name="Santos A."/>
            <person name="Correia C.B."/>
            <person name="Saraiva M."/>
            <person name="Menard A."/>
            <person name="Vieira L."/>
            <person name="Sampaio D.A."/>
            <person name="Gomes J.P."/>
            <person name="Oleastro M."/>
        </authorList>
    </citation>
    <scope>NUCLEOTIDE SEQUENCE [LARGE SCALE GENOMIC DNA]</scope>
    <source>
        <strain evidence="6 8">229334/12</strain>
    </source>
</reference>
<keyword evidence="3 5" id="KW-1133">Transmembrane helix</keyword>
<dbReference type="STRING" id="35818.HPU229336_03245"/>
<protein>
    <recommendedName>
        <fullName evidence="5">Sec-independent protein translocase protein TatC</fullName>
    </recommendedName>
</protein>
<feature type="transmembrane region" description="Helical" evidence="5">
    <location>
        <begin position="104"/>
        <end position="134"/>
    </location>
</feature>
<keyword evidence="5" id="KW-0811">Translocation</keyword>
<dbReference type="Proteomes" id="UP000255269">
    <property type="component" value="Unassembled WGS sequence"/>
</dbReference>
<dbReference type="InterPro" id="IPR002033">
    <property type="entry name" value="TatC"/>
</dbReference>
<accession>A0A0N1EK88</accession>
<comment type="similarity">
    <text evidence="5">Belongs to the TatC family.</text>
</comment>
<comment type="function">
    <text evidence="5">Part of the twin-arginine translocation (Tat) system that transports large folded proteins containing a characteristic twin-arginine motif in their signal peptide across membranes.</text>
</comment>
<proteinExistence type="inferred from homology"/>
<keyword evidence="4 5" id="KW-0472">Membrane</keyword>
<dbReference type="PRINTS" id="PR01840">
    <property type="entry name" value="TATCFAMILY"/>
</dbReference>
<reference evidence="7 9" key="2">
    <citation type="submission" date="2018-06" db="EMBL/GenBank/DDBJ databases">
        <authorList>
            <consortium name="Pathogen Informatics"/>
            <person name="Doyle S."/>
        </authorList>
    </citation>
    <scope>NUCLEOTIDE SEQUENCE [LARGE SCALE GENOMIC DNA]</scope>
    <source>
        <strain evidence="7 9">NCTC13156</strain>
    </source>
</reference>
<comment type="subcellular location">
    <subcellularLocation>
        <location evidence="5">Cell membrane</location>
        <topology evidence="5">Multi-pass membrane protein</topology>
    </subcellularLocation>
    <subcellularLocation>
        <location evidence="1">Membrane</location>
        <topology evidence="1">Multi-pass membrane protein</topology>
    </subcellularLocation>
</comment>
<dbReference type="PANTHER" id="PTHR30371">
    <property type="entry name" value="SEC-INDEPENDENT PROTEIN TRANSLOCASE PROTEIN TATC"/>
    <property type="match status" value="1"/>
</dbReference>
<dbReference type="PANTHER" id="PTHR30371:SF0">
    <property type="entry name" value="SEC-INDEPENDENT PROTEIN TRANSLOCASE PROTEIN TATC, CHLOROPLASTIC-RELATED"/>
    <property type="match status" value="1"/>
</dbReference>
<dbReference type="HAMAP" id="MF_00902">
    <property type="entry name" value="TatC"/>
    <property type="match status" value="1"/>
</dbReference>
<name>A0A0N1EK88_9HELI</name>
<dbReference type="GO" id="GO:0043953">
    <property type="term" value="P:protein transport by the Tat complex"/>
    <property type="evidence" value="ECO:0007669"/>
    <property type="project" value="UniProtKB-UniRule"/>
</dbReference>
<keyword evidence="5" id="KW-1003">Cell membrane</keyword>
<sequence>MFEDLKPHIQDLRKCLIIIALALLVTFSVSFYFWEIILDWMVAPLSAALPKGRESVIFTQVGEAFFTAIKVAFFSAFIFALPIIFWQIWSFVAPGLYENEKKLVIPFVMFGTFFFLCGCAFAYYIAFPIGFGYLIGFGSQLFTALPSIGDYVGFFAKLMVGFGISFELPVVTFFLARIGLVTDKTLKDYFKYAIVFIFILAAILTPPDILSQFLMAIPLTILYGLSIIIAKMVNPYKPEELEDNE</sequence>
<feature type="transmembrane region" description="Helical" evidence="5">
    <location>
        <begin position="189"/>
        <end position="207"/>
    </location>
</feature>
<evidence type="ECO:0000256" key="3">
    <source>
        <dbReference type="ARBA" id="ARBA00022989"/>
    </source>
</evidence>
<dbReference type="GO" id="GO:0065002">
    <property type="term" value="P:intracellular protein transmembrane transport"/>
    <property type="evidence" value="ECO:0007669"/>
    <property type="project" value="TreeGrafter"/>
</dbReference>